<comment type="cofactor">
    <cofactor evidence="1">
        <name>[4Fe-4S] cluster</name>
        <dbReference type="ChEBI" id="CHEBI:49883"/>
    </cofactor>
</comment>
<dbReference type="GO" id="GO:0046872">
    <property type="term" value="F:metal ion binding"/>
    <property type="evidence" value="ECO:0007669"/>
    <property type="project" value="UniProtKB-KW"/>
</dbReference>
<dbReference type="GO" id="GO:0045454">
    <property type="term" value="P:cell redox homeostasis"/>
    <property type="evidence" value="ECO:0007669"/>
    <property type="project" value="TreeGrafter"/>
</dbReference>
<evidence type="ECO:0000256" key="3">
    <source>
        <dbReference type="ARBA" id="ARBA00022485"/>
    </source>
</evidence>
<evidence type="ECO:0000256" key="8">
    <source>
        <dbReference type="ARBA" id="ARBA00023125"/>
    </source>
</evidence>
<keyword evidence="7" id="KW-0805">Transcription regulation</keyword>
<keyword evidence="9" id="KW-1015">Disulfide bond</keyword>
<evidence type="ECO:0000256" key="2">
    <source>
        <dbReference type="ARBA" id="ARBA00006597"/>
    </source>
</evidence>
<keyword evidence="6" id="KW-0411">Iron-sulfur</keyword>
<evidence type="ECO:0000256" key="5">
    <source>
        <dbReference type="ARBA" id="ARBA00023004"/>
    </source>
</evidence>
<dbReference type="PANTHER" id="PTHR38839">
    <property type="entry name" value="TRANSCRIPTIONAL REGULATOR WHID-RELATED"/>
    <property type="match status" value="1"/>
</dbReference>
<sequence>MPNAEWMELGACRAANARLFFAPEEKEPRELRFERERQAKAVCADCVVKDECLAYALRNRERIGVWGGLTEVERGARF</sequence>
<keyword evidence="8" id="KW-0238">DNA-binding</keyword>
<evidence type="ECO:0000256" key="1">
    <source>
        <dbReference type="ARBA" id="ARBA00001966"/>
    </source>
</evidence>
<dbReference type="AlphaFoldDB" id="A0A6J6W2D6"/>
<organism evidence="12">
    <name type="scientific">freshwater metagenome</name>
    <dbReference type="NCBI Taxonomy" id="449393"/>
    <lineage>
        <taxon>unclassified sequences</taxon>
        <taxon>metagenomes</taxon>
        <taxon>ecological metagenomes</taxon>
    </lineage>
</organism>
<dbReference type="GO" id="GO:0003677">
    <property type="term" value="F:DNA binding"/>
    <property type="evidence" value="ECO:0007669"/>
    <property type="project" value="UniProtKB-KW"/>
</dbReference>
<dbReference type="HAMAP" id="MF_01479">
    <property type="entry name" value="WhiB"/>
    <property type="match status" value="1"/>
</dbReference>
<dbReference type="EMBL" id="CAFAAB010000026">
    <property type="protein sequence ID" value="CAB4778540.1"/>
    <property type="molecule type" value="Genomic_DNA"/>
</dbReference>
<evidence type="ECO:0000256" key="10">
    <source>
        <dbReference type="ARBA" id="ARBA00023163"/>
    </source>
</evidence>
<keyword evidence="10" id="KW-0804">Transcription</keyword>
<name>A0A6J6W2D6_9ZZZZ</name>
<keyword evidence="5" id="KW-0408">Iron</keyword>
<protein>
    <submittedName>
        <fullName evidence="12">Unannotated protein</fullName>
    </submittedName>
</protein>
<evidence type="ECO:0000256" key="7">
    <source>
        <dbReference type="ARBA" id="ARBA00023015"/>
    </source>
</evidence>
<evidence type="ECO:0000313" key="12">
    <source>
        <dbReference type="EMBL" id="CAB4778540.1"/>
    </source>
</evidence>
<keyword evidence="3" id="KW-0004">4Fe-4S</keyword>
<feature type="domain" description="4Fe-4S Wbl-type" evidence="11">
    <location>
        <begin position="11"/>
        <end position="76"/>
    </location>
</feature>
<evidence type="ECO:0000256" key="6">
    <source>
        <dbReference type="ARBA" id="ARBA00023014"/>
    </source>
</evidence>
<comment type="similarity">
    <text evidence="2">Belongs to the WhiB family.</text>
</comment>
<proteinExistence type="inferred from homology"/>
<dbReference type="InterPro" id="IPR034768">
    <property type="entry name" value="4FE4S_WBL"/>
</dbReference>
<dbReference type="PROSITE" id="PS51674">
    <property type="entry name" value="4FE4S_WBL"/>
    <property type="match status" value="1"/>
</dbReference>
<dbReference type="GO" id="GO:0045892">
    <property type="term" value="P:negative regulation of DNA-templated transcription"/>
    <property type="evidence" value="ECO:0007669"/>
    <property type="project" value="TreeGrafter"/>
</dbReference>
<evidence type="ECO:0000256" key="4">
    <source>
        <dbReference type="ARBA" id="ARBA00022723"/>
    </source>
</evidence>
<keyword evidence="4" id="KW-0479">Metal-binding</keyword>
<accession>A0A6J6W2D6</accession>
<reference evidence="12" key="1">
    <citation type="submission" date="2020-05" db="EMBL/GenBank/DDBJ databases">
        <authorList>
            <person name="Chiriac C."/>
            <person name="Salcher M."/>
            <person name="Ghai R."/>
            <person name="Kavagutti S V."/>
        </authorList>
    </citation>
    <scope>NUCLEOTIDE SEQUENCE</scope>
</reference>
<dbReference type="Pfam" id="PF02467">
    <property type="entry name" value="Whib"/>
    <property type="match status" value="1"/>
</dbReference>
<dbReference type="GO" id="GO:0051539">
    <property type="term" value="F:4 iron, 4 sulfur cluster binding"/>
    <property type="evidence" value="ECO:0007669"/>
    <property type="project" value="UniProtKB-KW"/>
</dbReference>
<dbReference type="GO" id="GO:0047134">
    <property type="term" value="F:protein-disulfide reductase [NAD(P)H] activity"/>
    <property type="evidence" value="ECO:0007669"/>
    <property type="project" value="TreeGrafter"/>
</dbReference>
<dbReference type="InterPro" id="IPR003482">
    <property type="entry name" value="Whib"/>
</dbReference>
<evidence type="ECO:0000259" key="11">
    <source>
        <dbReference type="PROSITE" id="PS51674"/>
    </source>
</evidence>
<gene>
    <name evidence="12" type="ORF">UFOPK2958_00366</name>
</gene>
<evidence type="ECO:0000256" key="9">
    <source>
        <dbReference type="ARBA" id="ARBA00023157"/>
    </source>
</evidence>